<evidence type="ECO:0000313" key="5">
    <source>
        <dbReference type="Proteomes" id="UP000215914"/>
    </source>
</evidence>
<name>A0A251VC90_HELAN</name>
<gene>
    <name evidence="4" type="ORF">HannXRQ_Chr03g0093301</name>
    <name evidence="3" type="ORF">HanXRQr2_Chr03g0137561</name>
</gene>
<dbReference type="PANTHER" id="PTHR33779:SF11">
    <property type="entry name" value="OS04G0551600 PROTEIN"/>
    <property type="match status" value="1"/>
</dbReference>
<feature type="domain" description="PHD-type zinc finger plants" evidence="2">
    <location>
        <begin position="9"/>
        <end position="52"/>
    </location>
</feature>
<evidence type="ECO:0000259" key="2">
    <source>
        <dbReference type="Pfam" id="PF25054"/>
    </source>
</evidence>
<evidence type="ECO:0000313" key="4">
    <source>
        <dbReference type="EMBL" id="OTG33054.1"/>
    </source>
</evidence>
<protein>
    <recommendedName>
        <fullName evidence="2">PHD-type zinc finger plants domain-containing protein</fullName>
    </recommendedName>
</protein>
<dbReference type="Gramene" id="mRNA:HanXRQr2_Chr03g0137561">
    <property type="protein sequence ID" value="mRNA:HanXRQr2_Chr03g0137561"/>
    <property type="gene ID" value="HanXRQr2_Chr03g0137561"/>
</dbReference>
<dbReference type="Proteomes" id="UP000215914">
    <property type="component" value="Chromosome 3"/>
</dbReference>
<dbReference type="OMA" id="HENEFTN"/>
<sequence>MMNVERVCCMCGDVGFPDKIFRCINCHHRFQHWYCSNDYNESLEPTELCDWCRTEEIKASKHHSSSRKPNSKLDSGIKKWTEYSGYKKINRRNRQHGEGKPPTGAPSPRISTRRYKLLKDVMC</sequence>
<evidence type="ECO:0000256" key="1">
    <source>
        <dbReference type="SAM" id="MobiDB-lite"/>
    </source>
</evidence>
<reference evidence="4" key="2">
    <citation type="submission" date="2017-02" db="EMBL/GenBank/DDBJ databases">
        <title>Sunflower complete genome.</title>
        <authorList>
            <person name="Langlade N."/>
            <person name="Munos S."/>
        </authorList>
    </citation>
    <scope>NUCLEOTIDE SEQUENCE [LARGE SCALE GENOMIC DNA]</scope>
    <source>
        <tissue evidence="4">Leaves</tissue>
    </source>
</reference>
<feature type="region of interest" description="Disordered" evidence="1">
    <location>
        <begin position="86"/>
        <end position="112"/>
    </location>
</feature>
<keyword evidence="5" id="KW-1185">Reference proteome</keyword>
<reference evidence="3 5" key="1">
    <citation type="journal article" date="2017" name="Nature">
        <title>The sunflower genome provides insights into oil metabolism, flowering and Asterid evolution.</title>
        <authorList>
            <person name="Badouin H."/>
            <person name="Gouzy J."/>
            <person name="Grassa C.J."/>
            <person name="Murat F."/>
            <person name="Staton S.E."/>
            <person name="Cottret L."/>
            <person name="Lelandais-Briere C."/>
            <person name="Owens G.L."/>
            <person name="Carrere S."/>
            <person name="Mayjonade B."/>
            <person name="Legrand L."/>
            <person name="Gill N."/>
            <person name="Kane N.C."/>
            <person name="Bowers J.E."/>
            <person name="Hubner S."/>
            <person name="Bellec A."/>
            <person name="Berard A."/>
            <person name="Berges H."/>
            <person name="Blanchet N."/>
            <person name="Boniface M.C."/>
            <person name="Brunel D."/>
            <person name="Catrice O."/>
            <person name="Chaidir N."/>
            <person name="Claudel C."/>
            <person name="Donnadieu C."/>
            <person name="Faraut T."/>
            <person name="Fievet G."/>
            <person name="Helmstetter N."/>
            <person name="King M."/>
            <person name="Knapp S.J."/>
            <person name="Lai Z."/>
            <person name="Le Paslier M.C."/>
            <person name="Lippi Y."/>
            <person name="Lorenzon L."/>
            <person name="Mandel J.R."/>
            <person name="Marage G."/>
            <person name="Marchand G."/>
            <person name="Marquand E."/>
            <person name="Bret-Mestries E."/>
            <person name="Morien E."/>
            <person name="Nambeesan S."/>
            <person name="Nguyen T."/>
            <person name="Pegot-Espagnet P."/>
            <person name="Pouilly N."/>
            <person name="Raftis F."/>
            <person name="Sallet E."/>
            <person name="Schiex T."/>
            <person name="Thomas J."/>
            <person name="Vandecasteele C."/>
            <person name="Vares D."/>
            <person name="Vear F."/>
            <person name="Vautrin S."/>
            <person name="Crespi M."/>
            <person name="Mangin B."/>
            <person name="Burke J.M."/>
            <person name="Salse J."/>
            <person name="Munos S."/>
            <person name="Vincourt P."/>
            <person name="Rieseberg L.H."/>
            <person name="Langlade N.B."/>
        </authorList>
    </citation>
    <scope>NUCLEOTIDE SEQUENCE [LARGE SCALE GENOMIC DNA]</scope>
    <source>
        <strain evidence="5">cv. SF193</strain>
        <tissue evidence="3">Leaves</tissue>
    </source>
</reference>
<dbReference type="EMBL" id="MNCJ02000318">
    <property type="protein sequence ID" value="KAF5816735.1"/>
    <property type="molecule type" value="Genomic_DNA"/>
</dbReference>
<organism evidence="4 5">
    <name type="scientific">Helianthus annuus</name>
    <name type="common">Common sunflower</name>
    <dbReference type="NCBI Taxonomy" id="4232"/>
    <lineage>
        <taxon>Eukaryota</taxon>
        <taxon>Viridiplantae</taxon>
        <taxon>Streptophyta</taxon>
        <taxon>Embryophyta</taxon>
        <taxon>Tracheophyta</taxon>
        <taxon>Spermatophyta</taxon>
        <taxon>Magnoliopsida</taxon>
        <taxon>eudicotyledons</taxon>
        <taxon>Gunneridae</taxon>
        <taxon>Pentapetalae</taxon>
        <taxon>asterids</taxon>
        <taxon>campanulids</taxon>
        <taxon>Asterales</taxon>
        <taxon>Asteraceae</taxon>
        <taxon>Asteroideae</taxon>
        <taxon>Heliantheae alliance</taxon>
        <taxon>Heliantheae</taxon>
        <taxon>Helianthus</taxon>
    </lineage>
</organism>
<dbReference type="AlphaFoldDB" id="A0A251VC90"/>
<reference evidence="3" key="3">
    <citation type="submission" date="2020-06" db="EMBL/GenBank/DDBJ databases">
        <title>Helianthus annuus Genome sequencing and assembly Release 2.</title>
        <authorList>
            <person name="Gouzy J."/>
            <person name="Langlade N."/>
            <person name="Munos S."/>
        </authorList>
    </citation>
    <scope>NUCLEOTIDE SEQUENCE</scope>
    <source>
        <tissue evidence="3">Leaves</tissue>
    </source>
</reference>
<dbReference type="InParanoid" id="A0A251VC90"/>
<dbReference type="EMBL" id="CM007892">
    <property type="protein sequence ID" value="OTG33054.1"/>
    <property type="molecule type" value="Genomic_DNA"/>
</dbReference>
<proteinExistence type="predicted"/>
<dbReference type="InterPro" id="IPR056874">
    <property type="entry name" value="PHD_dom_pln"/>
</dbReference>
<dbReference type="Pfam" id="PF25054">
    <property type="entry name" value="PHD_pln"/>
    <property type="match status" value="1"/>
</dbReference>
<accession>A0A251VC90</accession>
<evidence type="ECO:0000313" key="3">
    <source>
        <dbReference type="EMBL" id="KAF5816735.1"/>
    </source>
</evidence>
<dbReference type="FunCoup" id="A0A251VC90">
    <property type="interactions" value="331"/>
</dbReference>
<dbReference type="PANTHER" id="PTHR33779">
    <property type="entry name" value="EXPRESSED PROTEIN"/>
    <property type="match status" value="1"/>
</dbReference>